<proteinExistence type="predicted"/>
<evidence type="ECO:0000313" key="1">
    <source>
        <dbReference type="EMBL" id="APD75078.1"/>
    </source>
</evidence>
<protein>
    <submittedName>
        <fullName evidence="1">Variant surface glycoprotein 1125.4879</fullName>
    </submittedName>
</protein>
<accession>A0A1J0RBC9</accession>
<dbReference type="AlphaFoldDB" id="A0A1J0RBC9"/>
<dbReference type="VEuPathDB" id="TriTrypDB:Tb427_000085700"/>
<dbReference type="EMBL" id="KX701122">
    <property type="protein sequence ID" value="APD75078.1"/>
    <property type="molecule type" value="Genomic_DNA"/>
</dbReference>
<dbReference type="VEuPathDB" id="TriTrypDB:Tb927.11.20060"/>
<sequence length="437" mass="48001">MIALPPAEKKKAKCTTSWECSEQLRQARQHYTTTLAATHSNAITHGRKILRLLIAATSSNKQLQSAAAPALAAEIAQWANCVEATEQLSEAYREHVPIITQAERALGIIATLTELSGEVKLQAKSGTGKLQDNSVMTESLWQGGDDRCKITNAEEGKNNFDANNSTGTMKLKDFSTTATIAILCDSDGSGTNCHTTGLPDGTGGLTFTIRLTHDDAASNDAKSKWDSQKKPGPVYIKNQMTLLHNNISAAGVANQALQQEFSQYTCGEASTDYGAFTSSEHFNRQVIRTLSAAKTNEKATTNSPKDLEMLIESAYRKNGQQFKENLWDQIDKLSTTVKKGETNEKLNLKTEKDISKLGQALARQLGYIKKTSDEITKEPAKNQKIATKQEKRKTGIINQLRVSAMPLKQINVTKRSVIGTRKKVSARLKWVLLLFQQ</sequence>
<organism evidence="1">
    <name type="scientific">Trypanosoma brucei</name>
    <dbReference type="NCBI Taxonomy" id="5691"/>
    <lineage>
        <taxon>Eukaryota</taxon>
        <taxon>Discoba</taxon>
        <taxon>Euglenozoa</taxon>
        <taxon>Kinetoplastea</taxon>
        <taxon>Metakinetoplastina</taxon>
        <taxon>Trypanosomatida</taxon>
        <taxon>Trypanosomatidae</taxon>
        <taxon>Trypanosoma</taxon>
    </lineage>
</organism>
<name>A0A1J0RBC9_9TRYP</name>
<dbReference type="VEuPathDB" id="TriTrypDB:Tb1125.11.20060"/>
<reference evidence="1" key="1">
    <citation type="submission" date="2016-08" db="EMBL/GenBank/DDBJ databases">
        <title>VSG repertoire of Trypanosoma brucei EATRO 1125.</title>
        <authorList>
            <person name="Cross G.A."/>
        </authorList>
    </citation>
    <scope>NUCLEOTIDE SEQUENCE</scope>
    <source>
        <strain evidence="1">EATRO 1125</strain>
    </source>
</reference>
<dbReference type="SUPFAM" id="SSF58087">
    <property type="entry name" value="Variant surface glycoprotein (N-terminal domain)"/>
    <property type="match status" value="1"/>
</dbReference>